<keyword evidence="3" id="KW-0547">Nucleotide-binding</keyword>
<dbReference type="Gene3D" id="3.90.320.10">
    <property type="match status" value="1"/>
</dbReference>
<dbReference type="PANTHER" id="PTHR11070">
    <property type="entry name" value="UVRD / RECB / PCRA DNA HELICASE FAMILY MEMBER"/>
    <property type="match status" value="1"/>
</dbReference>
<dbReference type="CDD" id="cd22352">
    <property type="entry name" value="RecB_C-like"/>
    <property type="match status" value="1"/>
</dbReference>
<dbReference type="GO" id="GO:0009338">
    <property type="term" value="C:exodeoxyribonuclease V complex"/>
    <property type="evidence" value="ECO:0007669"/>
    <property type="project" value="TreeGrafter"/>
</dbReference>
<dbReference type="InterPro" id="IPR011335">
    <property type="entry name" value="Restrct_endonuc-II-like"/>
</dbReference>
<dbReference type="Pfam" id="PF13361">
    <property type="entry name" value="UvrD_C"/>
    <property type="match status" value="2"/>
</dbReference>
<proteinExistence type="inferred from homology"/>
<dbReference type="PROSITE" id="PS51198">
    <property type="entry name" value="UVRD_HELICASE_ATP_BIND"/>
    <property type="match status" value="1"/>
</dbReference>
<keyword evidence="8" id="KW-0067">ATP-binding</keyword>
<evidence type="ECO:0000259" key="17">
    <source>
        <dbReference type="PROSITE" id="PS51217"/>
    </source>
</evidence>
<evidence type="ECO:0000256" key="13">
    <source>
        <dbReference type="ARBA" id="ARBA00034617"/>
    </source>
</evidence>
<evidence type="ECO:0000256" key="6">
    <source>
        <dbReference type="ARBA" id="ARBA00022806"/>
    </source>
</evidence>
<evidence type="ECO:0000256" key="11">
    <source>
        <dbReference type="ARBA" id="ARBA00023204"/>
    </source>
</evidence>
<evidence type="ECO:0000256" key="7">
    <source>
        <dbReference type="ARBA" id="ARBA00022839"/>
    </source>
</evidence>
<dbReference type="GO" id="GO:0000725">
    <property type="term" value="P:recombinational repair"/>
    <property type="evidence" value="ECO:0007669"/>
    <property type="project" value="TreeGrafter"/>
</dbReference>
<dbReference type="HAMAP" id="MF_01485">
    <property type="entry name" value="RecB"/>
    <property type="match status" value="1"/>
</dbReference>
<reference evidence="18" key="1">
    <citation type="journal article" date="2017" name="Appl. Environ. Microbiol.">
        <title>Molecular characterization of an Endozoicomonas-like organism causing infection in king scallop Pecten maximus L.</title>
        <authorList>
            <person name="Cano I."/>
            <person name="van Aerle R."/>
            <person name="Ross S."/>
            <person name="Verner-Jeffreys D.W."/>
            <person name="Paley R.K."/>
            <person name="Rimmer G."/>
            <person name="Ryder D."/>
            <person name="Hooper P."/>
            <person name="Stone D."/>
            <person name="Feist S.W."/>
        </authorList>
    </citation>
    <scope>NUCLEOTIDE SEQUENCE</scope>
</reference>
<keyword evidence="12" id="KW-0413">Isomerase</keyword>
<evidence type="ECO:0000256" key="9">
    <source>
        <dbReference type="ARBA" id="ARBA00022842"/>
    </source>
</evidence>
<keyword evidence="7" id="KW-0269">Exonuclease</keyword>
<dbReference type="Gene3D" id="1.10.3170.10">
    <property type="entry name" value="Recbcd, chain B, domain 2"/>
    <property type="match status" value="1"/>
</dbReference>
<dbReference type="Gene3D" id="1.10.486.10">
    <property type="entry name" value="PCRA, domain 4"/>
    <property type="match status" value="1"/>
</dbReference>
<comment type="catalytic activity">
    <reaction evidence="13">
        <text>Couples ATP hydrolysis with the unwinding of duplex DNA by translocating in the 3'-5' direction.</text>
        <dbReference type="EC" id="5.6.2.4"/>
    </reaction>
</comment>
<gene>
    <name evidence="18" type="primary">recB</name>
    <name evidence="18" type="ORF">CI610_01646</name>
</gene>
<keyword evidence="6" id="KW-0347">Helicase</keyword>
<dbReference type="InterPro" id="IPR027417">
    <property type="entry name" value="P-loop_NTPase"/>
</dbReference>
<dbReference type="GO" id="GO:0046872">
    <property type="term" value="F:metal ion binding"/>
    <property type="evidence" value="ECO:0007669"/>
    <property type="project" value="UniProtKB-KW"/>
</dbReference>
<evidence type="ECO:0000256" key="15">
    <source>
        <dbReference type="ARBA" id="ARBA00048988"/>
    </source>
</evidence>
<dbReference type="PANTHER" id="PTHR11070:SF23">
    <property type="entry name" value="RECBCD ENZYME SUBUNIT RECB"/>
    <property type="match status" value="1"/>
</dbReference>
<evidence type="ECO:0000256" key="4">
    <source>
        <dbReference type="ARBA" id="ARBA00022763"/>
    </source>
</evidence>
<dbReference type="GO" id="GO:0008854">
    <property type="term" value="F:exodeoxyribonuclease V activity"/>
    <property type="evidence" value="ECO:0007669"/>
    <property type="project" value="InterPro"/>
</dbReference>
<keyword evidence="10" id="KW-0238">DNA-binding</keyword>
<dbReference type="PROSITE" id="PS51217">
    <property type="entry name" value="UVRD_HELICASE_CTER"/>
    <property type="match status" value="1"/>
</dbReference>
<evidence type="ECO:0000256" key="1">
    <source>
        <dbReference type="ARBA" id="ARBA00022722"/>
    </source>
</evidence>
<keyword evidence="4" id="KW-0227">DNA damage</keyword>
<evidence type="ECO:0000256" key="5">
    <source>
        <dbReference type="ARBA" id="ARBA00022801"/>
    </source>
</evidence>
<keyword evidence="9" id="KW-0460">Magnesium</keyword>
<dbReference type="GO" id="GO:0003677">
    <property type="term" value="F:DNA binding"/>
    <property type="evidence" value="ECO:0007669"/>
    <property type="project" value="UniProtKB-KW"/>
</dbReference>
<dbReference type="InterPro" id="IPR011604">
    <property type="entry name" value="PDDEXK-like_dom_sf"/>
</dbReference>
<dbReference type="EMBL" id="NSIT01000073">
    <property type="protein sequence ID" value="PJE79377.1"/>
    <property type="molecule type" value="Genomic_DNA"/>
</dbReference>
<keyword evidence="1" id="KW-0540">Nuclease</keyword>
<dbReference type="SUPFAM" id="SSF52540">
    <property type="entry name" value="P-loop containing nucleoside triphosphate hydrolases"/>
    <property type="match status" value="1"/>
</dbReference>
<evidence type="ECO:0000256" key="10">
    <source>
        <dbReference type="ARBA" id="ARBA00023125"/>
    </source>
</evidence>
<evidence type="ECO:0000256" key="8">
    <source>
        <dbReference type="ARBA" id="ARBA00022840"/>
    </source>
</evidence>
<dbReference type="GO" id="GO:0005524">
    <property type="term" value="F:ATP binding"/>
    <property type="evidence" value="ECO:0007669"/>
    <property type="project" value="UniProtKB-KW"/>
</dbReference>
<accession>A0A2H9T857</accession>
<dbReference type="EC" id="5.6.2.4" evidence="14"/>
<dbReference type="GO" id="GO:0005829">
    <property type="term" value="C:cytosol"/>
    <property type="evidence" value="ECO:0007669"/>
    <property type="project" value="TreeGrafter"/>
</dbReference>
<dbReference type="Gene3D" id="3.40.50.300">
    <property type="entry name" value="P-loop containing nucleotide triphosphate hydrolases"/>
    <property type="match status" value="2"/>
</dbReference>
<dbReference type="NCBIfam" id="TIGR00609">
    <property type="entry name" value="recB"/>
    <property type="match status" value="1"/>
</dbReference>
<evidence type="ECO:0000256" key="14">
    <source>
        <dbReference type="ARBA" id="ARBA00034808"/>
    </source>
</evidence>
<feature type="domain" description="UvrD-like helicase C-terminal" evidence="17">
    <location>
        <begin position="493"/>
        <end position="764"/>
    </location>
</feature>
<dbReference type="Pfam" id="PF12705">
    <property type="entry name" value="PDDEXK_1"/>
    <property type="match status" value="1"/>
</dbReference>
<dbReference type="GO" id="GO:0043138">
    <property type="term" value="F:3'-5' DNA helicase activity"/>
    <property type="evidence" value="ECO:0007669"/>
    <property type="project" value="UniProtKB-EC"/>
</dbReference>
<organism evidence="18">
    <name type="scientific">invertebrate metagenome</name>
    <dbReference type="NCBI Taxonomy" id="1711999"/>
    <lineage>
        <taxon>unclassified sequences</taxon>
        <taxon>metagenomes</taxon>
        <taxon>organismal metagenomes</taxon>
    </lineage>
</organism>
<evidence type="ECO:0000259" key="16">
    <source>
        <dbReference type="PROSITE" id="PS51198"/>
    </source>
</evidence>
<protein>
    <recommendedName>
        <fullName evidence="14">DNA 3'-5' helicase</fullName>
        <ecNumber evidence="14">5.6.2.4</ecNumber>
    </recommendedName>
</protein>
<dbReference type="InterPro" id="IPR014017">
    <property type="entry name" value="DNA_helicase_UvrD-like_C"/>
</dbReference>
<dbReference type="InterPro" id="IPR014016">
    <property type="entry name" value="UvrD-like_ATP-bd"/>
</dbReference>
<dbReference type="SUPFAM" id="SSF52980">
    <property type="entry name" value="Restriction endonuclease-like"/>
    <property type="match status" value="1"/>
</dbReference>
<dbReference type="Pfam" id="PF00580">
    <property type="entry name" value="UvrD-helicase"/>
    <property type="match status" value="1"/>
</dbReference>
<dbReference type="InterPro" id="IPR038726">
    <property type="entry name" value="PDDEXK_AddAB-type"/>
</dbReference>
<dbReference type="GO" id="GO:0016887">
    <property type="term" value="F:ATP hydrolysis activity"/>
    <property type="evidence" value="ECO:0007669"/>
    <property type="project" value="RHEA"/>
</dbReference>
<sequence length="1238" mass="140914">MRTDTPPLRHGQLLDAATVPLTGTQLIEASAGTGKTYTIANLYLRMLLGHRKDKAKPLTVDQILVVTFTEAATAELRDRIRQRSHETRLAFLENHSNDEFISILLSDIQNHEYAAQLLLNAERQMDEAAIFTIHGFCQRMLKQHAFESGILFSSELVTDETSLQNTCAADFWRRMFYPMETELASLARSLWKSPETLLKNLKNVLHKHDLHIDDGTIPKDIPDFIDHYVTPTKRLKALWKQEFNIIGNELKTCGLMKNRKPFTQLKNMEAFILSDQLIPEGNASWDLYRKESLQKDLKKTGSLPSHSIFSEIDGLPVQSVPLKTAFSGMVIKQALTDIKQQMREIKDMHHQLSFDDLLTNMALALESSNGNQLKTAIQQQFPVALIDEFQDTDPLQYRIFTHIYPLQTTLSKDPDVPPSGLFMIGDPKQAIYAFRGADIFTYIHAKNQVHATYTLGTNWRSGSSMVHAVNHLFEQAGSSFIYDKDIPFFPVNDSGVNADKKLIHHDNPVPAGQIWLQGNPEGSDKIVTKGNYEHCMAQATALKINELMTDADQGDCYIHINGKQRPLEARDIAVLVRTGEQGKLIREVLAQQGIASVYLSNKDSVFKCAEAKDIQRLLAACLSPSHDRTLRAALACSLFNLDAASLDQLNNDEQVWESVMDEFTRYQDIWFRQGVFPMLHTLLFQRDIPQQLLLTPFGERRLTNVMHLGEILASAALEQETPHALLRWYSDQITRADDNNAEQQLHLESELNLVKIITIHKSKGLEYNVVFLPFMCGWKQSKSAIYHDTDSHKMTLSLTDSPDEIAQADNERLAEDLRLLYVALTRSVLCCYMGIAPIYSGNSKGTTTQLSKTAVGWLLKEGKDIEAEELPMLLQSIINSDSAFEITAPPSLPIPPYIPPQQADIRLDALEFNGTIEKNWSVTSYSALSRHNHREDTPVANDASREQPGVDMEVISEGLISDKTEMSDINNENQQEKTIVESEKDHSDDEWSVFQFPKGARPGTFLHTLFEHLDFQIQDQATLEQYVLDHLQREGYEEQWMPAITRLLRNTLDAPLDGNKLRMNQLSPQQKKVEMEFFIPVESLNSHSLNRLIQSSDPLSKNAGNLDFWDVKGMLKGFIDLTFEHDGHWYVLDYKSNWLGDSPEDYICDAMKKAMIDHRYDLQYQIYSLALHRLLRQRIPNYDYEQHFGGVFYLFLRGITDNDPIGHGIFNARPDKQLIERLDSLFAGKLPYRAAHRL</sequence>
<evidence type="ECO:0000256" key="3">
    <source>
        <dbReference type="ARBA" id="ARBA00022741"/>
    </source>
</evidence>
<dbReference type="AlphaFoldDB" id="A0A2H9T857"/>
<evidence type="ECO:0000256" key="2">
    <source>
        <dbReference type="ARBA" id="ARBA00022723"/>
    </source>
</evidence>
<feature type="domain" description="UvrD-like helicase ATP-binding" evidence="16">
    <location>
        <begin position="8"/>
        <end position="462"/>
    </location>
</feature>
<dbReference type="InterPro" id="IPR004586">
    <property type="entry name" value="RecB"/>
</dbReference>
<name>A0A2H9T857_9ZZZZ</name>
<evidence type="ECO:0000256" key="12">
    <source>
        <dbReference type="ARBA" id="ARBA00023235"/>
    </source>
</evidence>
<comment type="catalytic activity">
    <reaction evidence="15">
        <text>ATP + H2O = ADP + phosphate + H(+)</text>
        <dbReference type="Rhea" id="RHEA:13065"/>
        <dbReference type="ChEBI" id="CHEBI:15377"/>
        <dbReference type="ChEBI" id="CHEBI:15378"/>
        <dbReference type="ChEBI" id="CHEBI:30616"/>
        <dbReference type="ChEBI" id="CHEBI:43474"/>
        <dbReference type="ChEBI" id="CHEBI:456216"/>
        <dbReference type="EC" id="5.6.2.4"/>
    </reaction>
</comment>
<keyword evidence="5 18" id="KW-0378">Hydrolase</keyword>
<keyword evidence="11" id="KW-0234">DNA repair</keyword>
<comment type="caution">
    <text evidence="18">The sequence shown here is derived from an EMBL/GenBank/DDBJ whole genome shotgun (WGS) entry which is preliminary data.</text>
</comment>
<evidence type="ECO:0000313" key="18">
    <source>
        <dbReference type="EMBL" id="PJE79377.1"/>
    </source>
</evidence>
<keyword evidence="2" id="KW-0479">Metal-binding</keyword>
<dbReference type="InterPro" id="IPR000212">
    <property type="entry name" value="DNA_helicase_UvrD/REP"/>
</dbReference>